<keyword evidence="2" id="KW-1185">Reference proteome</keyword>
<name>A0AC60P9H1_IXOPE</name>
<comment type="caution">
    <text evidence="1">The sequence shown here is derived from an EMBL/GenBank/DDBJ whole genome shotgun (WGS) entry which is preliminary data.</text>
</comment>
<dbReference type="EMBL" id="JABSTQ010010990">
    <property type="protein sequence ID" value="KAG0416094.1"/>
    <property type="molecule type" value="Genomic_DNA"/>
</dbReference>
<protein>
    <submittedName>
        <fullName evidence="1">Uncharacterized protein</fullName>
    </submittedName>
</protein>
<accession>A0AC60P9H1</accession>
<gene>
    <name evidence="1" type="ORF">HPB47_006739</name>
</gene>
<reference evidence="1 2" key="1">
    <citation type="journal article" date="2020" name="Cell">
        <title>Large-Scale Comparative Analyses of Tick Genomes Elucidate Their Genetic Diversity and Vector Capacities.</title>
        <authorList>
            <consortium name="Tick Genome and Microbiome Consortium (TIGMIC)"/>
            <person name="Jia N."/>
            <person name="Wang J."/>
            <person name="Shi W."/>
            <person name="Du L."/>
            <person name="Sun Y."/>
            <person name="Zhan W."/>
            <person name="Jiang J.F."/>
            <person name="Wang Q."/>
            <person name="Zhang B."/>
            <person name="Ji P."/>
            <person name="Bell-Sakyi L."/>
            <person name="Cui X.M."/>
            <person name="Yuan T.T."/>
            <person name="Jiang B.G."/>
            <person name="Yang W.F."/>
            <person name="Lam T.T."/>
            <person name="Chang Q.C."/>
            <person name="Ding S.J."/>
            <person name="Wang X.J."/>
            <person name="Zhu J.G."/>
            <person name="Ruan X.D."/>
            <person name="Zhao L."/>
            <person name="Wei J.T."/>
            <person name="Ye R.Z."/>
            <person name="Que T.C."/>
            <person name="Du C.H."/>
            <person name="Zhou Y.H."/>
            <person name="Cheng J.X."/>
            <person name="Dai P.F."/>
            <person name="Guo W.B."/>
            <person name="Han X.H."/>
            <person name="Huang E.J."/>
            <person name="Li L.F."/>
            <person name="Wei W."/>
            <person name="Gao Y.C."/>
            <person name="Liu J.Z."/>
            <person name="Shao H.Z."/>
            <person name="Wang X."/>
            <person name="Wang C.C."/>
            <person name="Yang T.C."/>
            <person name="Huo Q.B."/>
            <person name="Li W."/>
            <person name="Chen H.Y."/>
            <person name="Chen S.E."/>
            <person name="Zhou L.G."/>
            <person name="Ni X.B."/>
            <person name="Tian J.H."/>
            <person name="Sheng Y."/>
            <person name="Liu T."/>
            <person name="Pan Y.S."/>
            <person name="Xia L.Y."/>
            <person name="Li J."/>
            <person name="Zhao F."/>
            <person name="Cao W.C."/>
        </authorList>
    </citation>
    <scope>NUCLEOTIDE SEQUENCE [LARGE SCALE GENOMIC DNA]</scope>
    <source>
        <strain evidence="1">Iper-2018</strain>
    </source>
</reference>
<sequence length="333" mass="33749">MATPGGQGMPYGGPFTRPPYLVPPIPESAPKSPQGAPGAPRGAPAPHSMPYSASLSHGDSAHVGKEGAPQRFYQGAPGNLPPPPSMTQPKPQPKQQPNGPLPPAVNGSWPAYPSQANGPTQKPPQLQVPSGAAGTEPCGGAGHSSFPPPPAPGTLPLPGATVPSRVSQGYHHQQPAGSSPLVTPNVSGYGPPPGPAMGPPPPGGPGLRYPMGPPPTQGPPPTSSSSFGQSGYQGRPSYPQQLGYSQQGPPPPQPTGHPHRDAAGVAPPPPMYNTQNQHGLEPPPGGVTGYDAELHSRMTGMSINGSFSKLWVSLSWMASLSDAGGSVMTLFPS</sequence>
<proteinExistence type="predicted"/>
<organism evidence="1 2">
    <name type="scientific">Ixodes persulcatus</name>
    <name type="common">Taiga tick</name>
    <dbReference type="NCBI Taxonomy" id="34615"/>
    <lineage>
        <taxon>Eukaryota</taxon>
        <taxon>Metazoa</taxon>
        <taxon>Ecdysozoa</taxon>
        <taxon>Arthropoda</taxon>
        <taxon>Chelicerata</taxon>
        <taxon>Arachnida</taxon>
        <taxon>Acari</taxon>
        <taxon>Parasitiformes</taxon>
        <taxon>Ixodida</taxon>
        <taxon>Ixodoidea</taxon>
        <taxon>Ixodidae</taxon>
        <taxon>Ixodinae</taxon>
        <taxon>Ixodes</taxon>
    </lineage>
</organism>
<evidence type="ECO:0000313" key="1">
    <source>
        <dbReference type="EMBL" id="KAG0416094.1"/>
    </source>
</evidence>
<evidence type="ECO:0000313" key="2">
    <source>
        <dbReference type="Proteomes" id="UP000805193"/>
    </source>
</evidence>
<dbReference type="Proteomes" id="UP000805193">
    <property type="component" value="Unassembled WGS sequence"/>
</dbReference>